<dbReference type="SUPFAM" id="SSF53271">
    <property type="entry name" value="PRTase-like"/>
    <property type="match status" value="1"/>
</dbReference>
<dbReference type="HOGENOM" id="CLU_073615_2_0_6"/>
<name>A0A098Q4J3_9XANT</name>
<dbReference type="EMBL" id="JPHD02000051">
    <property type="protein sequence ID" value="KGE52847.1"/>
    <property type="molecule type" value="Genomic_DNA"/>
</dbReference>
<dbReference type="FunFam" id="3.40.50.2020:FF:000041">
    <property type="entry name" value="Hypoxanthine-guanine phosphoribosyltransferase"/>
    <property type="match status" value="1"/>
</dbReference>
<comment type="caution">
    <text evidence="3">The sequence shown here is derived from an EMBL/GenBank/DDBJ whole genome shotgun (WGS) entry which is preliminary data.</text>
</comment>
<accession>A0A098Q4J3</accession>
<dbReference type="Gene3D" id="3.40.50.2020">
    <property type="match status" value="1"/>
</dbReference>
<dbReference type="PANTHER" id="PTHR43340">
    <property type="entry name" value="HYPOXANTHINE-GUANINE PHOSPHORIBOSYLTRANSFERASE"/>
    <property type="match status" value="1"/>
</dbReference>
<evidence type="ECO:0000256" key="2">
    <source>
        <dbReference type="ARBA" id="ARBA00049402"/>
    </source>
</evidence>
<comment type="catalytic activity">
    <reaction evidence="1">
        <text>GMP + diphosphate = guanine + 5-phospho-alpha-D-ribose 1-diphosphate</text>
        <dbReference type="Rhea" id="RHEA:25424"/>
        <dbReference type="ChEBI" id="CHEBI:16235"/>
        <dbReference type="ChEBI" id="CHEBI:33019"/>
        <dbReference type="ChEBI" id="CHEBI:58017"/>
        <dbReference type="ChEBI" id="CHEBI:58115"/>
        <dbReference type="EC" id="2.4.2.8"/>
    </reaction>
    <physiologicalReaction direction="right-to-left" evidence="1">
        <dbReference type="Rhea" id="RHEA:25426"/>
    </physiologicalReaction>
</comment>
<dbReference type="RefSeq" id="WP_042821683.1">
    <property type="nucleotide sequence ID" value="NZ_CP053649.1"/>
</dbReference>
<dbReference type="GeneID" id="58002227"/>
<dbReference type="Pfam" id="PF00156">
    <property type="entry name" value="Pribosyltran"/>
    <property type="match status" value="1"/>
</dbReference>
<dbReference type="GO" id="GO:0005829">
    <property type="term" value="C:cytosol"/>
    <property type="evidence" value="ECO:0007669"/>
    <property type="project" value="TreeGrafter"/>
</dbReference>
<dbReference type="CDD" id="cd06223">
    <property type="entry name" value="PRTases_typeI"/>
    <property type="match status" value="1"/>
</dbReference>
<dbReference type="InterPro" id="IPR029057">
    <property type="entry name" value="PRTase-like"/>
</dbReference>
<dbReference type="PANTHER" id="PTHR43340:SF1">
    <property type="entry name" value="HYPOXANTHINE PHOSPHORIBOSYLTRANSFERASE"/>
    <property type="match status" value="1"/>
</dbReference>
<protein>
    <submittedName>
        <fullName evidence="3">Hypoxanthine-guanine phosphoribosyltransferase</fullName>
        <ecNumber evidence="3">2.4.2.8</ecNumber>
    </submittedName>
</protein>
<dbReference type="GO" id="GO:0004422">
    <property type="term" value="F:hypoxanthine phosphoribosyltransferase activity"/>
    <property type="evidence" value="ECO:0007669"/>
    <property type="project" value="TreeGrafter"/>
</dbReference>
<dbReference type="GO" id="GO:0032264">
    <property type="term" value="P:IMP salvage"/>
    <property type="evidence" value="ECO:0007669"/>
    <property type="project" value="TreeGrafter"/>
</dbReference>
<evidence type="ECO:0000256" key="1">
    <source>
        <dbReference type="ARBA" id="ARBA00048811"/>
    </source>
</evidence>
<dbReference type="GO" id="GO:0006178">
    <property type="term" value="P:guanine salvage"/>
    <property type="evidence" value="ECO:0007669"/>
    <property type="project" value="TreeGrafter"/>
</dbReference>
<gene>
    <name evidence="3" type="ORF">GW15_0205860</name>
</gene>
<dbReference type="STRING" id="325777.GW15_0205860"/>
<dbReference type="GO" id="GO:0032263">
    <property type="term" value="P:GMP salvage"/>
    <property type="evidence" value="ECO:0007669"/>
    <property type="project" value="TreeGrafter"/>
</dbReference>
<organism evidence="3 4">
    <name type="scientific">Xanthomonas axonopodis pv. vasculorum</name>
    <dbReference type="NCBI Taxonomy" id="325777"/>
    <lineage>
        <taxon>Bacteria</taxon>
        <taxon>Pseudomonadati</taxon>
        <taxon>Pseudomonadota</taxon>
        <taxon>Gammaproteobacteria</taxon>
        <taxon>Lysobacterales</taxon>
        <taxon>Lysobacteraceae</taxon>
        <taxon>Xanthomonas</taxon>
    </lineage>
</organism>
<comment type="catalytic activity">
    <reaction evidence="2">
        <text>IMP + diphosphate = hypoxanthine + 5-phospho-alpha-D-ribose 1-diphosphate</text>
        <dbReference type="Rhea" id="RHEA:17973"/>
        <dbReference type="ChEBI" id="CHEBI:17368"/>
        <dbReference type="ChEBI" id="CHEBI:33019"/>
        <dbReference type="ChEBI" id="CHEBI:58017"/>
        <dbReference type="ChEBI" id="CHEBI:58053"/>
        <dbReference type="EC" id="2.4.2.8"/>
    </reaction>
    <physiologicalReaction direction="right-to-left" evidence="2">
        <dbReference type="Rhea" id="RHEA:17975"/>
    </physiologicalReaction>
</comment>
<keyword evidence="3" id="KW-0808">Transferase</keyword>
<dbReference type="GO" id="GO:0000287">
    <property type="term" value="F:magnesium ion binding"/>
    <property type="evidence" value="ECO:0007669"/>
    <property type="project" value="TreeGrafter"/>
</dbReference>
<sequence length="184" mass="20147">MSTLTITQALAQADLLVDRPAIDAAVATIAGAIARDYAGEVPVYLTIMHAALPFSGQLALELGARGQDLQFDYLHATRYRGETTGGELVWKHRPATALFGRRVILVDDILDEGYTLQGVRQWCLEQGATDVRVAVLTVKRHDRCVPGVTADYVGVEVPDRYVFGFGMDVNEQLRGIPAIYAMKQ</sequence>
<evidence type="ECO:0000313" key="3">
    <source>
        <dbReference type="EMBL" id="KGE52847.1"/>
    </source>
</evidence>
<proteinExistence type="predicted"/>
<dbReference type="InterPro" id="IPR050408">
    <property type="entry name" value="HGPRT"/>
</dbReference>
<dbReference type="GO" id="GO:0046100">
    <property type="term" value="P:hypoxanthine metabolic process"/>
    <property type="evidence" value="ECO:0007669"/>
    <property type="project" value="TreeGrafter"/>
</dbReference>
<dbReference type="Proteomes" id="UP000028012">
    <property type="component" value="Unassembled WGS sequence"/>
</dbReference>
<dbReference type="eggNOG" id="COG0634">
    <property type="taxonomic scope" value="Bacteria"/>
</dbReference>
<dbReference type="AlphaFoldDB" id="A0A098Q4J3"/>
<dbReference type="InterPro" id="IPR000836">
    <property type="entry name" value="PRTase_dom"/>
</dbReference>
<evidence type="ECO:0000313" key="4">
    <source>
        <dbReference type="Proteomes" id="UP000028012"/>
    </source>
</evidence>
<dbReference type="EC" id="2.4.2.8" evidence="3"/>
<keyword evidence="3" id="KW-0328">Glycosyltransferase</keyword>
<reference evidence="3 4" key="1">
    <citation type="submission" date="2014-09" db="EMBL/GenBank/DDBJ databases">
        <title>A draft genome sequence for Xanthomonas axonopodis pv. vasculorum NCPPB 900.</title>
        <authorList>
            <person name="Harrison J."/>
            <person name="Studholme D.J."/>
        </authorList>
    </citation>
    <scope>NUCLEOTIDE SEQUENCE [LARGE SCALE GENOMIC DNA]</scope>
    <source>
        <strain evidence="3 4">NCPPB 900</strain>
    </source>
</reference>
<dbReference type="GO" id="GO:0052657">
    <property type="term" value="F:guanine phosphoribosyltransferase activity"/>
    <property type="evidence" value="ECO:0007669"/>
    <property type="project" value="RHEA"/>
</dbReference>
<dbReference type="NCBIfam" id="NF006605">
    <property type="entry name" value="PRK09162.1"/>
    <property type="match status" value="1"/>
</dbReference>